<dbReference type="CDD" id="cd05233">
    <property type="entry name" value="SDR_c"/>
    <property type="match status" value="1"/>
</dbReference>
<reference evidence="4 5" key="1">
    <citation type="submission" date="2016-10" db="EMBL/GenBank/DDBJ databases">
        <authorList>
            <person name="de Groot N.N."/>
        </authorList>
    </citation>
    <scope>NUCLEOTIDE SEQUENCE [LARGE SCALE GENOMIC DNA]</scope>
    <source>
        <strain evidence="4 5">DSM 45317</strain>
    </source>
</reference>
<dbReference type="InterPro" id="IPR023985">
    <property type="entry name" value="SDR_subfam_1"/>
</dbReference>
<protein>
    <submittedName>
        <fullName evidence="4">(+)-trans-carveol dehydrogenase</fullName>
    </submittedName>
</protein>
<dbReference type="STRING" id="504800.SAMN04488085_10981"/>
<sequence length="279" mass="29545">MSKLEGKVALVTGAARGQGRSHAVSLASEGADIIAIDLCAQIDSVPYPLSTPDDLAETAKLVEQLDRRITTHQVDIRDLPALTAEVHAAVAQLGGLDIVCVNAGIASMSPIAEMEEATWRDVIDVNLTGAFHTVKAAIPHVVQGGRGGSFILTSSSTAKRAVPNLGHYVVTKHGILGLTETLAIELAPHGIRVNAVLPTQVDTPMIQNPSIMKLFMPYLDEPTRADAEAPESPYVALNLLPVPWIDPVDVSRMVVFLASDDSRYVTGAAMTVDAGYALK</sequence>
<dbReference type="RefSeq" id="WP_091326099.1">
    <property type="nucleotide sequence ID" value="NZ_FOSW01000009.1"/>
</dbReference>
<dbReference type="InterPro" id="IPR036291">
    <property type="entry name" value="NAD(P)-bd_dom_sf"/>
</dbReference>
<dbReference type="Gene3D" id="3.40.50.720">
    <property type="entry name" value="NAD(P)-binding Rossmann-like Domain"/>
    <property type="match status" value="1"/>
</dbReference>
<keyword evidence="2" id="KW-0560">Oxidoreductase</keyword>
<keyword evidence="3" id="KW-0520">NAD</keyword>
<dbReference type="PANTHER" id="PTHR24321:SF8">
    <property type="entry name" value="ESTRADIOL 17-BETA-DEHYDROGENASE 8-RELATED"/>
    <property type="match status" value="1"/>
</dbReference>
<proteinExistence type="inferred from homology"/>
<evidence type="ECO:0000256" key="1">
    <source>
        <dbReference type="ARBA" id="ARBA00006484"/>
    </source>
</evidence>
<name>A0A1I4GMJ6_9ACTN</name>
<organism evidence="4 5">
    <name type="scientific">Geodermatophilus ruber</name>
    <dbReference type="NCBI Taxonomy" id="504800"/>
    <lineage>
        <taxon>Bacteria</taxon>
        <taxon>Bacillati</taxon>
        <taxon>Actinomycetota</taxon>
        <taxon>Actinomycetes</taxon>
        <taxon>Geodermatophilales</taxon>
        <taxon>Geodermatophilaceae</taxon>
        <taxon>Geodermatophilus</taxon>
    </lineage>
</organism>
<evidence type="ECO:0000313" key="4">
    <source>
        <dbReference type="EMBL" id="SFL31109.1"/>
    </source>
</evidence>
<keyword evidence="5" id="KW-1185">Reference proteome</keyword>
<dbReference type="Proteomes" id="UP000199152">
    <property type="component" value="Unassembled WGS sequence"/>
</dbReference>
<dbReference type="PRINTS" id="PR00080">
    <property type="entry name" value="SDRFAMILY"/>
</dbReference>
<dbReference type="NCBIfam" id="TIGR03971">
    <property type="entry name" value="SDR_subfam_1"/>
    <property type="match status" value="1"/>
</dbReference>
<gene>
    <name evidence="4" type="ORF">SAMN04488085_10981</name>
</gene>
<evidence type="ECO:0000313" key="5">
    <source>
        <dbReference type="Proteomes" id="UP000199152"/>
    </source>
</evidence>
<comment type="similarity">
    <text evidence="1">Belongs to the short-chain dehydrogenases/reductases (SDR) family.</text>
</comment>
<dbReference type="InterPro" id="IPR002347">
    <property type="entry name" value="SDR_fam"/>
</dbReference>
<accession>A0A1I4GMJ6</accession>
<dbReference type="NCBIfam" id="NF009467">
    <property type="entry name" value="PRK12826.1-3"/>
    <property type="match status" value="1"/>
</dbReference>
<dbReference type="FunFam" id="3.40.50.720:FF:000084">
    <property type="entry name" value="Short-chain dehydrogenase reductase"/>
    <property type="match status" value="1"/>
</dbReference>
<dbReference type="SUPFAM" id="SSF51735">
    <property type="entry name" value="NAD(P)-binding Rossmann-fold domains"/>
    <property type="match status" value="1"/>
</dbReference>
<dbReference type="InterPro" id="IPR020904">
    <property type="entry name" value="Sc_DH/Rdtase_CS"/>
</dbReference>
<dbReference type="GO" id="GO:0016491">
    <property type="term" value="F:oxidoreductase activity"/>
    <property type="evidence" value="ECO:0007669"/>
    <property type="project" value="UniProtKB-KW"/>
</dbReference>
<evidence type="ECO:0000256" key="3">
    <source>
        <dbReference type="ARBA" id="ARBA00023027"/>
    </source>
</evidence>
<dbReference type="InParanoid" id="A0A1I4GMJ6"/>
<dbReference type="PROSITE" id="PS00061">
    <property type="entry name" value="ADH_SHORT"/>
    <property type="match status" value="1"/>
</dbReference>
<dbReference type="OrthoDB" id="5173603at2"/>
<dbReference type="AlphaFoldDB" id="A0A1I4GMJ6"/>
<dbReference type="PANTHER" id="PTHR24321">
    <property type="entry name" value="DEHYDROGENASES, SHORT CHAIN"/>
    <property type="match status" value="1"/>
</dbReference>
<dbReference type="PRINTS" id="PR00081">
    <property type="entry name" value="GDHRDH"/>
</dbReference>
<dbReference type="EMBL" id="FOSW01000009">
    <property type="protein sequence ID" value="SFL31109.1"/>
    <property type="molecule type" value="Genomic_DNA"/>
</dbReference>
<evidence type="ECO:0000256" key="2">
    <source>
        <dbReference type="ARBA" id="ARBA00023002"/>
    </source>
</evidence>
<dbReference type="Pfam" id="PF13561">
    <property type="entry name" value="adh_short_C2"/>
    <property type="match status" value="1"/>
</dbReference>